<comment type="caution">
    <text evidence="5">The sequence shown here is derived from an EMBL/GenBank/DDBJ whole genome shotgun (WGS) entry which is preliminary data.</text>
</comment>
<keyword evidence="6" id="KW-1185">Reference proteome</keyword>
<dbReference type="PROSITE" id="PS00211">
    <property type="entry name" value="ABC_TRANSPORTER_1"/>
    <property type="match status" value="1"/>
</dbReference>
<dbReference type="PANTHER" id="PTHR42711">
    <property type="entry name" value="ABC TRANSPORTER ATP-BINDING PROTEIN"/>
    <property type="match status" value="1"/>
</dbReference>
<protein>
    <submittedName>
        <fullName evidence="5">ABC-2 type transport system ATP-binding protein</fullName>
    </submittedName>
</protein>
<dbReference type="PROSITE" id="PS50893">
    <property type="entry name" value="ABC_TRANSPORTER_2"/>
    <property type="match status" value="1"/>
</dbReference>
<organism evidence="5 6">
    <name type="scientific">Pseudofulvimonas gallinarii</name>
    <dbReference type="NCBI Taxonomy" id="634155"/>
    <lineage>
        <taxon>Bacteria</taxon>
        <taxon>Pseudomonadati</taxon>
        <taxon>Pseudomonadota</taxon>
        <taxon>Gammaproteobacteria</taxon>
        <taxon>Lysobacterales</taxon>
        <taxon>Rhodanobacteraceae</taxon>
        <taxon>Pseudofulvimonas</taxon>
    </lineage>
</organism>
<dbReference type="SMART" id="SM00382">
    <property type="entry name" value="AAA"/>
    <property type="match status" value="1"/>
</dbReference>
<proteinExistence type="predicted"/>
<evidence type="ECO:0000313" key="6">
    <source>
        <dbReference type="Proteomes" id="UP000294599"/>
    </source>
</evidence>
<dbReference type="AlphaFoldDB" id="A0A4S3KSF1"/>
<reference evidence="5 6" key="1">
    <citation type="submission" date="2019-03" db="EMBL/GenBank/DDBJ databases">
        <title>Genomic Encyclopedia of Type Strains, Phase IV (KMG-IV): sequencing the most valuable type-strain genomes for metagenomic binning, comparative biology and taxonomic classification.</title>
        <authorList>
            <person name="Goeker M."/>
        </authorList>
    </citation>
    <scope>NUCLEOTIDE SEQUENCE [LARGE SCALE GENOMIC DNA]</scope>
    <source>
        <strain evidence="5 6">DSM 21944</strain>
    </source>
</reference>
<dbReference type="InterPro" id="IPR050763">
    <property type="entry name" value="ABC_transporter_ATP-binding"/>
</dbReference>
<name>A0A4S3KSF1_9GAMM</name>
<evidence type="ECO:0000256" key="3">
    <source>
        <dbReference type="ARBA" id="ARBA00022840"/>
    </source>
</evidence>
<dbReference type="Gene3D" id="3.40.50.300">
    <property type="entry name" value="P-loop containing nucleotide triphosphate hydrolases"/>
    <property type="match status" value="1"/>
</dbReference>
<sequence>MDENVIVSLAGIRKRYGEVEALAALDLSLRRGEVLALLGSNGAGKTTAVSIMLGLVQPDAGEASVFGRPPGDLGARQHIGAMLQSAGVPEALRVHEVLRLFASYYPDAMPVAEAAELAGITGLLQRAYGKLSGGQQRRVQFALALVGRPSVLFLDEPTVGLDVQSRQAFWQVIRAQVASGCAVLLTTHYLEEAEALADRVAVIGRGRVIEEGAVEALRARSGQRRIRCRTTFAPDLLASWPGVLQVREQSGLVDLECDHAEDVLRRLLAQDPAVSDLEVIRGGLAERFIELTETMA</sequence>
<keyword evidence="2" id="KW-0547">Nucleotide-binding</keyword>
<dbReference type="PANTHER" id="PTHR42711:SF17">
    <property type="entry name" value="ABC TRANSPORTER ATP-BINDING PROTEIN"/>
    <property type="match status" value="1"/>
</dbReference>
<dbReference type="GO" id="GO:0016887">
    <property type="term" value="F:ATP hydrolysis activity"/>
    <property type="evidence" value="ECO:0007669"/>
    <property type="project" value="InterPro"/>
</dbReference>
<accession>A0A4S3KSF1</accession>
<dbReference type="Proteomes" id="UP000294599">
    <property type="component" value="Unassembled WGS sequence"/>
</dbReference>
<dbReference type="Pfam" id="PF00005">
    <property type="entry name" value="ABC_tran"/>
    <property type="match status" value="1"/>
</dbReference>
<dbReference type="InterPro" id="IPR003439">
    <property type="entry name" value="ABC_transporter-like_ATP-bd"/>
</dbReference>
<dbReference type="OrthoDB" id="9775490at2"/>
<dbReference type="GO" id="GO:0005524">
    <property type="term" value="F:ATP binding"/>
    <property type="evidence" value="ECO:0007669"/>
    <property type="project" value="UniProtKB-KW"/>
</dbReference>
<dbReference type="CDD" id="cd03230">
    <property type="entry name" value="ABC_DR_subfamily_A"/>
    <property type="match status" value="1"/>
</dbReference>
<dbReference type="EMBL" id="SMAF01000002">
    <property type="protein sequence ID" value="TCT00675.1"/>
    <property type="molecule type" value="Genomic_DNA"/>
</dbReference>
<evidence type="ECO:0000259" key="4">
    <source>
        <dbReference type="PROSITE" id="PS50893"/>
    </source>
</evidence>
<dbReference type="RefSeq" id="WP_123520962.1">
    <property type="nucleotide sequence ID" value="NZ_JBHLWF010000013.1"/>
</dbReference>
<keyword evidence="1" id="KW-0813">Transport</keyword>
<keyword evidence="3 5" id="KW-0067">ATP-binding</keyword>
<evidence type="ECO:0000256" key="1">
    <source>
        <dbReference type="ARBA" id="ARBA00022448"/>
    </source>
</evidence>
<dbReference type="InterPro" id="IPR027417">
    <property type="entry name" value="P-loop_NTPase"/>
</dbReference>
<feature type="domain" description="ABC transporter" evidence="4">
    <location>
        <begin position="7"/>
        <end position="230"/>
    </location>
</feature>
<evidence type="ECO:0000313" key="5">
    <source>
        <dbReference type="EMBL" id="TCT00675.1"/>
    </source>
</evidence>
<dbReference type="InterPro" id="IPR017871">
    <property type="entry name" value="ABC_transporter-like_CS"/>
</dbReference>
<gene>
    <name evidence="5" type="ORF">EDC25_10239</name>
</gene>
<dbReference type="InterPro" id="IPR003593">
    <property type="entry name" value="AAA+_ATPase"/>
</dbReference>
<dbReference type="SUPFAM" id="SSF52540">
    <property type="entry name" value="P-loop containing nucleoside triphosphate hydrolases"/>
    <property type="match status" value="1"/>
</dbReference>
<evidence type="ECO:0000256" key="2">
    <source>
        <dbReference type="ARBA" id="ARBA00022741"/>
    </source>
</evidence>